<dbReference type="InterPro" id="IPR012341">
    <property type="entry name" value="6hp_glycosidase-like_sf"/>
</dbReference>
<dbReference type="EMBL" id="UINC01002780">
    <property type="protein sequence ID" value="SVA00228.1"/>
    <property type="molecule type" value="Genomic_DNA"/>
</dbReference>
<dbReference type="Gene3D" id="1.50.10.10">
    <property type="match status" value="1"/>
</dbReference>
<evidence type="ECO:0008006" key="2">
    <source>
        <dbReference type="Google" id="ProtNLM"/>
    </source>
</evidence>
<evidence type="ECO:0000313" key="1">
    <source>
        <dbReference type="EMBL" id="SVA00228.1"/>
    </source>
</evidence>
<dbReference type="SUPFAM" id="SSF48208">
    <property type="entry name" value="Six-hairpin glycosidases"/>
    <property type="match status" value="1"/>
</dbReference>
<organism evidence="1">
    <name type="scientific">marine metagenome</name>
    <dbReference type="NCBI Taxonomy" id="408172"/>
    <lineage>
        <taxon>unclassified sequences</taxon>
        <taxon>metagenomes</taxon>
        <taxon>ecological metagenomes</taxon>
    </lineage>
</organism>
<reference evidence="1" key="1">
    <citation type="submission" date="2018-05" db="EMBL/GenBank/DDBJ databases">
        <authorList>
            <person name="Lanie J.A."/>
            <person name="Ng W.-L."/>
            <person name="Kazmierczak K.M."/>
            <person name="Andrzejewski T.M."/>
            <person name="Davidsen T.M."/>
            <person name="Wayne K.J."/>
            <person name="Tettelin H."/>
            <person name="Glass J.I."/>
            <person name="Rusch D."/>
            <person name="Podicherti R."/>
            <person name="Tsui H.-C.T."/>
            <person name="Winkler M.E."/>
        </authorList>
    </citation>
    <scope>NUCLEOTIDE SEQUENCE</scope>
</reference>
<name>A0A381SA92_9ZZZZ</name>
<sequence length="683" mass="77935">MIPDVDYYRSSELIHDLNSHFNPPGLTNFIGVVQVDNDLTGIRGLNFPPFSTSINRTCGLYLDGVYFPSKNIPVTFQWRPDKIIRKTTVDGVEYRTDTMLVPNKNALMMKISALNRSGVDVKKQLKLQLNGGVTNNTVDWANWIPPMEGDNLQSIDNSRNIIIYSSQKGDAHLLQGISSGVENINRFGIVKLLEIPAGEKREFYFFAILDDSVQKAQQLFDELNRDKESLFDYNENNWNQEIKSIFDKDDSNYSGCLPVLITENKSLEKLYHMGIMGVVYFRRDNPISCMGRTYDTLMPRYWQTVTFIWDYYLSGMVHAMLDPTVMKKYLEKWMSMDIHTCFGLEYISGKTVGPWYAINDHAMVMMIKQYLQWTGNYKWLNSKADNEKTVMQFLHDYVYQYKIFLSSNGLADYGGIFNLLECVSTYVHEVASLNAANIANLQYAEELYKMVGNDEQSAIASDAANEIFKNLNDLYLDGKGYWNARQPDGTCVEVRHAYDFFTVMNTVGHLLPDKQKQEMVSFFINELKTDKWMRALSESDNDAMFSLRPDHQWNGAYPAWPSQALLALIHAGEHDVALNWVEGLAETANQGPFGQAHFSETIMGMDAGGARKSSPEQPWICDWTCSSNGNWVDVILRGFAGINPSINGQLNANPIMKDLELYGISHHDRMYDLTKDGLNRKSK</sequence>
<dbReference type="AlphaFoldDB" id="A0A381SA92"/>
<proteinExistence type="predicted"/>
<dbReference type="InterPro" id="IPR008928">
    <property type="entry name" value="6-hairpin_glycosidase_sf"/>
</dbReference>
<accession>A0A381SA92</accession>
<dbReference type="GO" id="GO:0005975">
    <property type="term" value="P:carbohydrate metabolic process"/>
    <property type="evidence" value="ECO:0007669"/>
    <property type="project" value="InterPro"/>
</dbReference>
<gene>
    <name evidence="1" type="ORF">METZ01_LOCUS53082</name>
</gene>
<protein>
    <recommendedName>
        <fullName evidence="2">Alpha-L-rhamnosidase six-hairpin glycosidase domain-containing protein</fullName>
    </recommendedName>
</protein>